<accession>A0A916SDD5</accession>
<dbReference type="InterPro" id="IPR009057">
    <property type="entry name" value="Homeodomain-like_sf"/>
</dbReference>
<reference evidence="3" key="2">
    <citation type="submission" date="2020-09" db="EMBL/GenBank/DDBJ databases">
        <authorList>
            <person name="Sun Q."/>
            <person name="Zhou Y."/>
        </authorList>
    </citation>
    <scope>NUCLEOTIDE SEQUENCE</scope>
    <source>
        <strain evidence="3">CGMCC 1.15082</strain>
    </source>
</reference>
<name>A0A916SDD5_9HYPH</name>
<evidence type="ECO:0000256" key="1">
    <source>
        <dbReference type="SAM" id="Coils"/>
    </source>
</evidence>
<organism evidence="3 4">
    <name type="scientific">Brucella endophytica</name>
    <dbReference type="NCBI Taxonomy" id="1963359"/>
    <lineage>
        <taxon>Bacteria</taxon>
        <taxon>Pseudomonadati</taxon>
        <taxon>Pseudomonadota</taxon>
        <taxon>Alphaproteobacteria</taxon>
        <taxon>Hyphomicrobiales</taxon>
        <taxon>Brucellaceae</taxon>
        <taxon>Brucella/Ochrobactrum group</taxon>
        <taxon>Brucella</taxon>
    </lineage>
</organism>
<feature type="coiled-coil region" evidence="1">
    <location>
        <begin position="188"/>
        <end position="230"/>
    </location>
</feature>
<keyword evidence="1" id="KW-0175">Coiled coil</keyword>
<feature type="region of interest" description="Disordered" evidence="2">
    <location>
        <begin position="73"/>
        <end position="142"/>
    </location>
</feature>
<dbReference type="GO" id="GO:0003677">
    <property type="term" value="F:DNA binding"/>
    <property type="evidence" value="ECO:0007669"/>
    <property type="project" value="InterPro"/>
</dbReference>
<evidence type="ECO:0008006" key="5">
    <source>
        <dbReference type="Google" id="ProtNLM"/>
    </source>
</evidence>
<evidence type="ECO:0000256" key="2">
    <source>
        <dbReference type="SAM" id="MobiDB-lite"/>
    </source>
</evidence>
<proteinExistence type="predicted"/>
<reference evidence="3" key="1">
    <citation type="journal article" date="2014" name="Int. J. Syst. Evol. Microbiol.">
        <title>Complete genome sequence of Corynebacterium casei LMG S-19264T (=DSM 44701T), isolated from a smear-ripened cheese.</title>
        <authorList>
            <consortium name="US DOE Joint Genome Institute (JGI-PGF)"/>
            <person name="Walter F."/>
            <person name="Albersmeier A."/>
            <person name="Kalinowski J."/>
            <person name="Ruckert C."/>
        </authorList>
    </citation>
    <scope>NUCLEOTIDE SEQUENCE</scope>
    <source>
        <strain evidence="3">CGMCC 1.15082</strain>
    </source>
</reference>
<dbReference type="RefSeq" id="WP_236016148.1">
    <property type="nucleotide sequence ID" value="NZ_BMHH01000008.1"/>
</dbReference>
<dbReference type="GO" id="GO:0006313">
    <property type="term" value="P:DNA transposition"/>
    <property type="evidence" value="ECO:0007669"/>
    <property type="project" value="InterPro"/>
</dbReference>
<gene>
    <name evidence="3" type="ORF">GCM10011491_22570</name>
</gene>
<dbReference type="SUPFAM" id="SSF46689">
    <property type="entry name" value="Homeodomain-like"/>
    <property type="match status" value="1"/>
</dbReference>
<protein>
    <recommendedName>
        <fullName evidence="5">Transcriptional regulator</fullName>
    </recommendedName>
</protein>
<dbReference type="Proteomes" id="UP000646478">
    <property type="component" value="Unassembled WGS sequence"/>
</dbReference>
<sequence>MRQPARPFIVEVKKKRGLQKQTRSIWADVDLSAFAAETANETPFAQLPGHPFVDSSMSLVNAATKHKSFAEHHMAHPQETEAEQIASEAPAKAEAPETKGMAPRSSKAKAESRPSASKKATRMAESSIAAVRSRRKLHSPQERTQILSDIEQSVGGGQSIKSAATEAGISEQTYYQWKKTAAPAAAPVAALVSENNDLIKDLLALEEENKRLKSLLAERLRKENAELRKKLGLE</sequence>
<comment type="caution">
    <text evidence="3">The sequence shown here is derived from an EMBL/GenBank/DDBJ whole genome shotgun (WGS) entry which is preliminary data.</text>
</comment>
<keyword evidence="4" id="KW-1185">Reference proteome</keyword>
<dbReference type="InterPro" id="IPR002514">
    <property type="entry name" value="Transposase_8"/>
</dbReference>
<dbReference type="GO" id="GO:0004803">
    <property type="term" value="F:transposase activity"/>
    <property type="evidence" value="ECO:0007669"/>
    <property type="project" value="InterPro"/>
</dbReference>
<evidence type="ECO:0000313" key="4">
    <source>
        <dbReference type="Proteomes" id="UP000646478"/>
    </source>
</evidence>
<evidence type="ECO:0000313" key="3">
    <source>
        <dbReference type="EMBL" id="GGA93856.1"/>
    </source>
</evidence>
<dbReference type="EMBL" id="BMHH01000008">
    <property type="protein sequence ID" value="GGA93856.1"/>
    <property type="molecule type" value="Genomic_DNA"/>
</dbReference>
<dbReference type="Pfam" id="PF01527">
    <property type="entry name" value="HTH_Tnp_1"/>
    <property type="match status" value="1"/>
</dbReference>
<dbReference type="AlphaFoldDB" id="A0A916SDD5"/>